<evidence type="ECO:0000313" key="2">
    <source>
        <dbReference type="Proteomes" id="UP001226084"/>
    </source>
</evidence>
<reference evidence="1" key="1">
    <citation type="submission" date="2023-07" db="EMBL/GenBank/DDBJ databases">
        <title>Functional and genomic diversity of the sorghum phyllosphere microbiome.</title>
        <authorList>
            <person name="Shade A."/>
        </authorList>
    </citation>
    <scope>NUCLEOTIDE SEQUENCE</scope>
    <source>
        <strain evidence="1">SORGH_AS_0457</strain>
    </source>
</reference>
<evidence type="ECO:0000313" key="1">
    <source>
        <dbReference type="EMBL" id="MDQ1107673.1"/>
    </source>
</evidence>
<dbReference type="EMBL" id="JAUTAS010000001">
    <property type="protein sequence ID" value="MDQ1107673.1"/>
    <property type="molecule type" value="Genomic_DNA"/>
</dbReference>
<gene>
    <name evidence="1" type="ORF">QE424_000832</name>
</gene>
<organism evidence="1 2">
    <name type="scientific">Stenotrophomonas rhizophila</name>
    <dbReference type="NCBI Taxonomy" id="216778"/>
    <lineage>
        <taxon>Bacteria</taxon>
        <taxon>Pseudomonadati</taxon>
        <taxon>Pseudomonadota</taxon>
        <taxon>Gammaproteobacteria</taxon>
        <taxon>Lysobacterales</taxon>
        <taxon>Lysobacteraceae</taxon>
        <taxon>Stenotrophomonas</taxon>
    </lineage>
</organism>
<comment type="caution">
    <text evidence="1">The sequence shown here is derived from an EMBL/GenBank/DDBJ whole genome shotgun (WGS) entry which is preliminary data.</text>
</comment>
<protein>
    <submittedName>
        <fullName evidence="1">Uncharacterized protein</fullName>
    </submittedName>
</protein>
<dbReference type="AlphaFoldDB" id="A0AAP5EDA4"/>
<dbReference type="Proteomes" id="UP001226084">
    <property type="component" value="Unassembled WGS sequence"/>
</dbReference>
<proteinExistence type="predicted"/>
<dbReference type="RefSeq" id="WP_157771757.1">
    <property type="nucleotide sequence ID" value="NZ_CP016294.1"/>
</dbReference>
<sequence length="90" mass="9765">MRYVNEARSIRAGDSVLVEGGVKGVVVCDFDHWNCLSGYESWLSKVEVVGGTSLSSGVLVEASEIGMVHYAEPDDEIVFLASIDADHHPR</sequence>
<accession>A0AAP5EDA4</accession>
<name>A0AAP5EDA4_9GAMM</name>